<dbReference type="AlphaFoldDB" id="A0A835M9X4"/>
<sequence length="499" mass="56253">MKKNVMPKAQVEETLKLRLIQGFLSLHDRSIVGVADAEIILLNGINLALEQWWKLPELSLQPRIPLLQQFQQLLEAQESAKIIVGISSGSIKLSESSVADVHGYAEVKDIIETWRVRVPNKWDNIVCLYDLLQWRIEMYNVVINAFKDRGRQIHQLGYCEKAWSVNTLAHIARKQGLHDSACSNIFPKGGLAGEFFVTSEDFWLEYAVSCFLQAIKFGVSDSRSHLARVLYLLSFDTADKPVGKVFDKYLDLIPYWVWLSWIPQLLLSLQRSEASHCKCVLLKIASAYPQSMLPAQKLFAVYHWLRAYILEQLDVCNRTVHERNVGLAKQRMHKNTSGPSTGSIGLADGDGRVLYHTERKSTSDNHQDPQGTLSVGSHHGRNSHEKEHERFTPTEGSTLARPAQMLQKISSAADQCSARHNSALVPAASATSVYDAAKDIMDALRSKHSNLAAEPKILLSEIGSRFVTLPEERLLADVYTLLHTVTSTRLPLQQRFLYF</sequence>
<reference evidence="3 4" key="1">
    <citation type="submission" date="2020-10" db="EMBL/GenBank/DDBJ databases">
        <title>The Coptis chinensis genome and diversification of protoberbering-type alkaloids.</title>
        <authorList>
            <person name="Wang B."/>
            <person name="Shu S."/>
            <person name="Song C."/>
            <person name="Liu Y."/>
        </authorList>
    </citation>
    <scope>NUCLEOTIDE SEQUENCE [LARGE SCALE GENOMIC DNA]</scope>
    <source>
        <strain evidence="3">HL-2020</strain>
        <tissue evidence="3">Leaf</tissue>
    </source>
</reference>
<proteinExistence type="predicted"/>
<gene>
    <name evidence="3" type="ORF">IFM89_005748</name>
</gene>
<feature type="domain" description="PIK-related kinase FAT" evidence="2">
    <location>
        <begin position="6"/>
        <end position="181"/>
    </location>
</feature>
<protein>
    <recommendedName>
        <fullName evidence="2">PIK-related kinase FAT domain-containing protein</fullName>
    </recommendedName>
</protein>
<dbReference type="InterPro" id="IPR003151">
    <property type="entry name" value="PIK-rel_kinase_FAT"/>
</dbReference>
<feature type="region of interest" description="Disordered" evidence="1">
    <location>
        <begin position="359"/>
        <end position="399"/>
    </location>
</feature>
<evidence type="ECO:0000256" key="1">
    <source>
        <dbReference type="SAM" id="MobiDB-lite"/>
    </source>
</evidence>
<dbReference type="InterPro" id="IPR050517">
    <property type="entry name" value="DDR_Repair_Kinase"/>
</dbReference>
<dbReference type="GO" id="GO:0006355">
    <property type="term" value="P:regulation of DNA-templated transcription"/>
    <property type="evidence" value="ECO:0007669"/>
    <property type="project" value="TreeGrafter"/>
</dbReference>
<organism evidence="3 4">
    <name type="scientific">Coptis chinensis</name>
    <dbReference type="NCBI Taxonomy" id="261450"/>
    <lineage>
        <taxon>Eukaryota</taxon>
        <taxon>Viridiplantae</taxon>
        <taxon>Streptophyta</taxon>
        <taxon>Embryophyta</taxon>
        <taxon>Tracheophyta</taxon>
        <taxon>Spermatophyta</taxon>
        <taxon>Magnoliopsida</taxon>
        <taxon>Ranunculales</taxon>
        <taxon>Ranunculaceae</taxon>
        <taxon>Coptidoideae</taxon>
        <taxon>Coptis</taxon>
    </lineage>
</organism>
<accession>A0A835M9X4</accession>
<name>A0A835M9X4_9MAGN</name>
<dbReference type="Proteomes" id="UP000631114">
    <property type="component" value="Unassembled WGS sequence"/>
</dbReference>
<dbReference type="EMBL" id="JADFTS010000002">
    <property type="protein sequence ID" value="KAF9619194.1"/>
    <property type="molecule type" value="Genomic_DNA"/>
</dbReference>
<keyword evidence="4" id="KW-1185">Reference proteome</keyword>
<dbReference type="GO" id="GO:0005634">
    <property type="term" value="C:nucleus"/>
    <property type="evidence" value="ECO:0007669"/>
    <property type="project" value="TreeGrafter"/>
</dbReference>
<evidence type="ECO:0000313" key="4">
    <source>
        <dbReference type="Proteomes" id="UP000631114"/>
    </source>
</evidence>
<dbReference type="GO" id="GO:0000124">
    <property type="term" value="C:SAGA complex"/>
    <property type="evidence" value="ECO:0007669"/>
    <property type="project" value="TreeGrafter"/>
</dbReference>
<dbReference type="GO" id="GO:0035267">
    <property type="term" value="C:NuA4 histone acetyltransferase complex"/>
    <property type="evidence" value="ECO:0007669"/>
    <property type="project" value="TreeGrafter"/>
</dbReference>
<dbReference type="PANTHER" id="PTHR11139:SF1">
    <property type="entry name" value="TRANSFORMATION_TRANSCRIPTION DOMAIN-ASSOCIATED PROTEIN"/>
    <property type="match status" value="1"/>
</dbReference>
<dbReference type="Pfam" id="PF02259">
    <property type="entry name" value="FAT"/>
    <property type="match status" value="1"/>
</dbReference>
<dbReference type="GO" id="GO:0006281">
    <property type="term" value="P:DNA repair"/>
    <property type="evidence" value="ECO:0007669"/>
    <property type="project" value="TreeGrafter"/>
</dbReference>
<evidence type="ECO:0000259" key="2">
    <source>
        <dbReference type="Pfam" id="PF02259"/>
    </source>
</evidence>
<evidence type="ECO:0000313" key="3">
    <source>
        <dbReference type="EMBL" id="KAF9619194.1"/>
    </source>
</evidence>
<feature type="compositionally biased region" description="Basic and acidic residues" evidence="1">
    <location>
        <begin position="382"/>
        <end position="392"/>
    </location>
</feature>
<dbReference type="PANTHER" id="PTHR11139">
    <property type="entry name" value="ATAXIA TELANGIECTASIA MUTATED ATM -RELATED"/>
    <property type="match status" value="1"/>
</dbReference>
<comment type="caution">
    <text evidence="3">The sequence shown here is derived from an EMBL/GenBank/DDBJ whole genome shotgun (WGS) entry which is preliminary data.</text>
</comment>
<dbReference type="OrthoDB" id="5570127at2759"/>